<evidence type="ECO:0000313" key="3">
    <source>
        <dbReference type="Proteomes" id="UP000019678"/>
    </source>
</evidence>
<sequence>MEANCRDISLGGMFVETTTQVPFGATVTLYLPLPGMHNTTIKATVRWTKPDGMGVQFGVMGARETHALMLFLGSI</sequence>
<dbReference type="Gene3D" id="2.40.10.220">
    <property type="entry name" value="predicted glycosyltransferase like domains"/>
    <property type="match status" value="1"/>
</dbReference>
<dbReference type="STRING" id="1192034.CAP_2511"/>
<dbReference type="InterPro" id="IPR009875">
    <property type="entry name" value="PilZ_domain"/>
</dbReference>
<protein>
    <recommendedName>
        <fullName evidence="1">PilZ domain-containing protein</fullName>
    </recommendedName>
</protein>
<accession>A0A017TJ64</accession>
<name>A0A017TJ64_9BACT</name>
<dbReference type="AlphaFoldDB" id="A0A017TJ64"/>
<evidence type="ECO:0000313" key="2">
    <source>
        <dbReference type="EMBL" id="EYF08651.1"/>
    </source>
</evidence>
<reference evidence="2 3" key="1">
    <citation type="submission" date="2013-05" db="EMBL/GenBank/DDBJ databases">
        <title>Genome assembly of Chondromyces apiculatus DSM 436.</title>
        <authorList>
            <person name="Sharma G."/>
            <person name="Khatri I."/>
            <person name="Kaur C."/>
            <person name="Mayilraj S."/>
            <person name="Subramanian S."/>
        </authorList>
    </citation>
    <scope>NUCLEOTIDE SEQUENCE [LARGE SCALE GENOMIC DNA]</scope>
    <source>
        <strain evidence="2 3">DSM 436</strain>
    </source>
</reference>
<evidence type="ECO:0000259" key="1">
    <source>
        <dbReference type="Pfam" id="PF07238"/>
    </source>
</evidence>
<proteinExistence type="predicted"/>
<dbReference type="Proteomes" id="UP000019678">
    <property type="component" value="Unassembled WGS sequence"/>
</dbReference>
<dbReference type="GO" id="GO:0035438">
    <property type="term" value="F:cyclic-di-GMP binding"/>
    <property type="evidence" value="ECO:0007669"/>
    <property type="project" value="InterPro"/>
</dbReference>
<feature type="domain" description="PilZ" evidence="1">
    <location>
        <begin position="3"/>
        <end position="63"/>
    </location>
</feature>
<dbReference type="Pfam" id="PF07238">
    <property type="entry name" value="PilZ"/>
    <property type="match status" value="1"/>
</dbReference>
<dbReference type="SUPFAM" id="SSF141371">
    <property type="entry name" value="PilZ domain-like"/>
    <property type="match status" value="1"/>
</dbReference>
<gene>
    <name evidence="2" type="ORF">CAP_2511</name>
</gene>
<keyword evidence="3" id="KW-1185">Reference proteome</keyword>
<dbReference type="eggNOG" id="COG3215">
    <property type="taxonomic scope" value="Bacteria"/>
</dbReference>
<comment type="caution">
    <text evidence="2">The sequence shown here is derived from an EMBL/GenBank/DDBJ whole genome shotgun (WGS) entry which is preliminary data.</text>
</comment>
<dbReference type="EMBL" id="ASRX01000002">
    <property type="protein sequence ID" value="EYF08651.1"/>
    <property type="molecule type" value="Genomic_DNA"/>
</dbReference>
<organism evidence="2 3">
    <name type="scientific">Chondromyces apiculatus DSM 436</name>
    <dbReference type="NCBI Taxonomy" id="1192034"/>
    <lineage>
        <taxon>Bacteria</taxon>
        <taxon>Pseudomonadati</taxon>
        <taxon>Myxococcota</taxon>
        <taxon>Polyangia</taxon>
        <taxon>Polyangiales</taxon>
        <taxon>Polyangiaceae</taxon>
        <taxon>Chondromyces</taxon>
    </lineage>
</organism>